<evidence type="ECO:0000313" key="2">
    <source>
        <dbReference type="EMBL" id="RKS94589.1"/>
    </source>
</evidence>
<organism evidence="2 3">
    <name type="scientific">Flavobacterium limicola</name>
    <dbReference type="NCBI Taxonomy" id="180441"/>
    <lineage>
        <taxon>Bacteria</taxon>
        <taxon>Pseudomonadati</taxon>
        <taxon>Bacteroidota</taxon>
        <taxon>Flavobacteriia</taxon>
        <taxon>Flavobacteriales</taxon>
        <taxon>Flavobacteriaceae</taxon>
        <taxon>Flavobacterium</taxon>
    </lineage>
</organism>
<gene>
    <name evidence="2" type="ORF">BC952_0204</name>
</gene>
<dbReference type="RefSeq" id="WP_121363867.1">
    <property type="nucleotide sequence ID" value="NZ_RBXA01000001.1"/>
</dbReference>
<keyword evidence="1" id="KW-0732">Signal</keyword>
<name>A0A495S4P8_9FLAO</name>
<feature type="signal peptide" evidence="1">
    <location>
        <begin position="1"/>
        <end position="22"/>
    </location>
</feature>
<keyword evidence="3" id="KW-1185">Reference proteome</keyword>
<dbReference type="Proteomes" id="UP000280091">
    <property type="component" value="Unassembled WGS sequence"/>
</dbReference>
<dbReference type="OrthoDB" id="1353854at2"/>
<feature type="chain" id="PRO_5019754060" evidence="1">
    <location>
        <begin position="23"/>
        <end position="134"/>
    </location>
</feature>
<reference evidence="2 3" key="1">
    <citation type="submission" date="2018-10" db="EMBL/GenBank/DDBJ databases">
        <title>Genomic Encyclopedia of Archaeal and Bacterial Type Strains, Phase II (KMG-II): from individual species to whole genera.</title>
        <authorList>
            <person name="Goeker M."/>
        </authorList>
    </citation>
    <scope>NUCLEOTIDE SEQUENCE [LARGE SCALE GENOMIC DNA]</scope>
    <source>
        <strain evidence="2 3">DSM 15094</strain>
    </source>
</reference>
<protein>
    <submittedName>
        <fullName evidence="2">Uncharacterized protein</fullName>
    </submittedName>
</protein>
<dbReference type="EMBL" id="RBXA01000001">
    <property type="protein sequence ID" value="RKS94589.1"/>
    <property type="molecule type" value="Genomic_DNA"/>
</dbReference>
<proteinExistence type="predicted"/>
<accession>A0A495S4P8</accession>
<dbReference type="AlphaFoldDB" id="A0A495S4P8"/>
<sequence>MKKLLFGLVATVMISFTGSANTIDHTLNSANEVRTEKASISIQTADAKTVYNFNSINDFKNHTNEIIEDINSQSLEEACTVTITMEVSVTVSAGIGVVGGEITTTVSGSVTASCEGAVAAGKKLRASLVAMAQG</sequence>
<evidence type="ECO:0000256" key="1">
    <source>
        <dbReference type="SAM" id="SignalP"/>
    </source>
</evidence>
<comment type="caution">
    <text evidence="2">The sequence shown here is derived from an EMBL/GenBank/DDBJ whole genome shotgun (WGS) entry which is preliminary data.</text>
</comment>
<evidence type="ECO:0000313" key="3">
    <source>
        <dbReference type="Proteomes" id="UP000280091"/>
    </source>
</evidence>